<protein>
    <submittedName>
        <fullName evidence="1">Uncharacterized protein</fullName>
    </submittedName>
</protein>
<dbReference type="EMBL" id="BGPR01011693">
    <property type="protein sequence ID" value="GBN52523.1"/>
    <property type="molecule type" value="Genomic_DNA"/>
</dbReference>
<reference evidence="1 2" key="1">
    <citation type="journal article" date="2019" name="Sci. Rep.">
        <title>Orb-weaving spider Araneus ventricosus genome elucidates the spidroin gene catalogue.</title>
        <authorList>
            <person name="Kono N."/>
            <person name="Nakamura H."/>
            <person name="Ohtoshi R."/>
            <person name="Moran D.A.P."/>
            <person name="Shinohara A."/>
            <person name="Yoshida Y."/>
            <person name="Fujiwara M."/>
            <person name="Mori M."/>
            <person name="Tomita M."/>
            <person name="Arakawa K."/>
        </authorList>
    </citation>
    <scope>NUCLEOTIDE SEQUENCE [LARGE SCALE GENOMIC DNA]</scope>
</reference>
<name>A0A4Y2PNM0_ARAVE</name>
<dbReference type="Proteomes" id="UP000499080">
    <property type="component" value="Unassembled WGS sequence"/>
</dbReference>
<sequence length="94" mass="10475">MFGSDVPIALSTIQAKFESLVGQDRGCRPGDPIASIQGDECFLLYPLLRGFLHCRLRTKVVKNFLQSLGTDFYQDGCLKLISRDDKCMNSVANM</sequence>
<accession>A0A4Y2PNM0</accession>
<dbReference type="AlphaFoldDB" id="A0A4Y2PNM0"/>
<proteinExistence type="predicted"/>
<gene>
    <name evidence="1" type="ORF">AVEN_235098_1</name>
</gene>
<evidence type="ECO:0000313" key="2">
    <source>
        <dbReference type="Proteomes" id="UP000499080"/>
    </source>
</evidence>
<organism evidence="1 2">
    <name type="scientific">Araneus ventricosus</name>
    <name type="common">Orbweaver spider</name>
    <name type="synonym">Epeira ventricosa</name>
    <dbReference type="NCBI Taxonomy" id="182803"/>
    <lineage>
        <taxon>Eukaryota</taxon>
        <taxon>Metazoa</taxon>
        <taxon>Ecdysozoa</taxon>
        <taxon>Arthropoda</taxon>
        <taxon>Chelicerata</taxon>
        <taxon>Arachnida</taxon>
        <taxon>Araneae</taxon>
        <taxon>Araneomorphae</taxon>
        <taxon>Entelegynae</taxon>
        <taxon>Araneoidea</taxon>
        <taxon>Araneidae</taxon>
        <taxon>Araneus</taxon>
    </lineage>
</organism>
<evidence type="ECO:0000313" key="1">
    <source>
        <dbReference type="EMBL" id="GBN52523.1"/>
    </source>
</evidence>
<comment type="caution">
    <text evidence="1">The sequence shown here is derived from an EMBL/GenBank/DDBJ whole genome shotgun (WGS) entry which is preliminary data.</text>
</comment>
<keyword evidence="2" id="KW-1185">Reference proteome</keyword>